<feature type="transmembrane region" description="Helical" evidence="1">
    <location>
        <begin position="37"/>
        <end position="55"/>
    </location>
</feature>
<proteinExistence type="predicted"/>
<sequence length="58" mass="6667">MGLIEAIMETIVAIFLVIVFFFIVLPQIAIITGFNVWFIWIIGILLMIIIFLSIIKEL</sequence>
<feature type="transmembrane region" description="Helical" evidence="1">
    <location>
        <begin position="12"/>
        <end position="31"/>
    </location>
</feature>
<protein>
    <submittedName>
        <fullName evidence="2">Uncharacterized protein</fullName>
    </submittedName>
</protein>
<dbReference type="EMBL" id="BK065158">
    <property type="protein sequence ID" value="DBA54687.1"/>
    <property type="molecule type" value="Genomic_DNA"/>
</dbReference>
<keyword evidence="1" id="KW-1133">Transmembrane helix</keyword>
<evidence type="ECO:0000256" key="1">
    <source>
        <dbReference type="SAM" id="Phobius"/>
    </source>
</evidence>
<gene>
    <name evidence="2" type="ORF">ThalV2_gp19</name>
</gene>
<name>A0AAT9J7S4_9VIRU</name>
<evidence type="ECO:0000313" key="2">
    <source>
        <dbReference type="EMBL" id="DBA54687.1"/>
    </source>
</evidence>
<accession>A0AAT9J7S4</accession>
<organism evidence="2">
    <name type="scientific">Pleomorphic virus ThalV2</name>
    <dbReference type="NCBI Taxonomy" id="3115753"/>
    <lineage>
        <taxon>Viruses</taxon>
        <taxon>Monodnaviria</taxon>
        <taxon>Trapavirae</taxon>
        <taxon>Saleviricota</taxon>
        <taxon>Huolimaviricetes</taxon>
        <taxon>Haloruvirales</taxon>
        <taxon>Pleolipoviridae</taxon>
    </lineage>
</organism>
<keyword evidence="1" id="KW-0812">Transmembrane</keyword>
<keyword evidence="1" id="KW-0472">Membrane</keyword>
<reference evidence="2" key="1">
    <citation type="journal article" date="2024" name="ISME J.">
        <title>Pleomorphic viruses establish stable relationship with marine hyperthermophilic archaea.</title>
        <authorList>
            <person name="Baquero D.P."/>
            <person name="Bignon E.A."/>
            <person name="Krupovic M."/>
        </authorList>
    </citation>
    <scope>NUCLEOTIDE SEQUENCE</scope>
</reference>